<organism evidence="7 8">
    <name type="scientific">Sharpea azabuensis</name>
    <dbReference type="NCBI Taxonomy" id="322505"/>
    <lineage>
        <taxon>Bacteria</taxon>
        <taxon>Bacillati</taxon>
        <taxon>Bacillota</taxon>
        <taxon>Erysipelotrichia</taxon>
        <taxon>Erysipelotrichales</taxon>
        <taxon>Coprobacillaceae</taxon>
        <taxon>Sharpea</taxon>
    </lineage>
</organism>
<evidence type="ECO:0000256" key="1">
    <source>
        <dbReference type="ARBA" id="ARBA00004651"/>
    </source>
</evidence>
<feature type="transmembrane region" description="Helical" evidence="6">
    <location>
        <begin position="63"/>
        <end position="84"/>
    </location>
</feature>
<dbReference type="Proteomes" id="UP000183028">
    <property type="component" value="Unassembled WGS sequence"/>
</dbReference>
<dbReference type="OrthoDB" id="9789927at2"/>
<evidence type="ECO:0000313" key="7">
    <source>
        <dbReference type="EMBL" id="SEI74607.1"/>
    </source>
</evidence>
<keyword evidence="2" id="KW-1003">Cell membrane</keyword>
<keyword evidence="4 6" id="KW-1133">Transmembrane helix</keyword>
<dbReference type="eggNOG" id="COG4177">
    <property type="taxonomic scope" value="Bacteria"/>
</dbReference>
<sequence length="314" mass="33577">MKKKLIRELVTALVLAVVVYAIFAIGFATGAINSYWQGILMLVGINVTLAVSLNLATGYLGQLTLGHAGFMAVGAYVSALLSMYANLPFVLTLVIGAVAAGFIGLLIGVPILRLKGDYLCIITLAFNEIIRVIIVNLSITNGSKGLIGTPSDTTFLAVYLVAVITIFVVYSIVHSRHGRAIISIREDETAAELSGINITYYKILAFVISALFAGLAGGLYSHYIAILVPKYFDYNKSVEILVMVVLGGMGNLPGSIIAAVALTIIPSLLISFSQYRMLIYAIVLIAAMLLKNSDAGIALRAKLPKFKKRGEVEE</sequence>
<evidence type="ECO:0000256" key="6">
    <source>
        <dbReference type="SAM" id="Phobius"/>
    </source>
</evidence>
<feature type="transmembrane region" description="Helical" evidence="6">
    <location>
        <begin position="12"/>
        <end position="32"/>
    </location>
</feature>
<dbReference type="STRING" id="322505.SAMN04487836_12112"/>
<comment type="subcellular location">
    <subcellularLocation>
        <location evidence="1">Cell membrane</location>
        <topology evidence="1">Multi-pass membrane protein</topology>
    </subcellularLocation>
</comment>
<feature type="transmembrane region" description="Helical" evidence="6">
    <location>
        <begin position="90"/>
        <end position="112"/>
    </location>
</feature>
<evidence type="ECO:0000256" key="2">
    <source>
        <dbReference type="ARBA" id="ARBA00022475"/>
    </source>
</evidence>
<keyword evidence="5 6" id="KW-0472">Membrane</keyword>
<protein>
    <submittedName>
        <fullName evidence="7">Amino acid/amide ABC transporter membrane protein 2, HAAT family (TC 3.A.1.4.-)</fullName>
    </submittedName>
</protein>
<dbReference type="InterPro" id="IPR001851">
    <property type="entry name" value="ABC_transp_permease"/>
</dbReference>
<feature type="transmembrane region" description="Helical" evidence="6">
    <location>
        <begin position="240"/>
        <end position="265"/>
    </location>
</feature>
<dbReference type="InterPro" id="IPR043428">
    <property type="entry name" value="LivM-like"/>
</dbReference>
<feature type="transmembrane region" description="Helical" evidence="6">
    <location>
        <begin position="119"/>
        <end position="139"/>
    </location>
</feature>
<gene>
    <name evidence="7" type="ORF">SAMN04487834_10219</name>
</gene>
<feature type="transmembrane region" description="Helical" evidence="6">
    <location>
        <begin position="38"/>
        <end position="56"/>
    </location>
</feature>
<dbReference type="AlphaFoldDB" id="A0A1H6TBZ5"/>
<evidence type="ECO:0000313" key="8">
    <source>
        <dbReference type="Proteomes" id="UP000183028"/>
    </source>
</evidence>
<dbReference type="RefSeq" id="WP_033163267.1">
    <property type="nucleotide sequence ID" value="NZ_CACVPP010000016.1"/>
</dbReference>
<dbReference type="EMBL" id="FNYK01000021">
    <property type="protein sequence ID" value="SEI74607.1"/>
    <property type="molecule type" value="Genomic_DNA"/>
</dbReference>
<proteinExistence type="predicted"/>
<evidence type="ECO:0000256" key="3">
    <source>
        <dbReference type="ARBA" id="ARBA00022692"/>
    </source>
</evidence>
<reference evidence="8" key="1">
    <citation type="submission" date="2016-10" db="EMBL/GenBank/DDBJ databases">
        <authorList>
            <person name="Varghese N."/>
        </authorList>
    </citation>
    <scope>NUCLEOTIDE SEQUENCE [LARGE SCALE GENOMIC DNA]</scope>
    <source>
        <strain evidence="8">DSM 20406</strain>
    </source>
</reference>
<dbReference type="Pfam" id="PF02653">
    <property type="entry name" value="BPD_transp_2"/>
    <property type="match status" value="1"/>
</dbReference>
<dbReference type="PANTHER" id="PTHR30482">
    <property type="entry name" value="HIGH-AFFINITY BRANCHED-CHAIN AMINO ACID TRANSPORT SYSTEM PERMEASE"/>
    <property type="match status" value="1"/>
</dbReference>
<name>A0A1H6TBZ5_9FIRM</name>
<feature type="transmembrane region" description="Helical" evidence="6">
    <location>
        <begin position="203"/>
        <end position="228"/>
    </location>
</feature>
<dbReference type="CDD" id="cd06581">
    <property type="entry name" value="TM_PBP1_LivM_like"/>
    <property type="match status" value="1"/>
</dbReference>
<accession>A0A1H6TBZ5</accession>
<evidence type="ECO:0000256" key="5">
    <source>
        <dbReference type="ARBA" id="ARBA00023136"/>
    </source>
</evidence>
<keyword evidence="3 6" id="KW-0812">Transmembrane</keyword>
<dbReference type="PANTHER" id="PTHR30482:SF10">
    <property type="entry name" value="HIGH-AFFINITY BRANCHED-CHAIN AMINO ACID TRANSPORT PROTEIN BRAE"/>
    <property type="match status" value="1"/>
</dbReference>
<keyword evidence="8" id="KW-1185">Reference proteome</keyword>
<dbReference type="GO" id="GO:0015658">
    <property type="term" value="F:branched-chain amino acid transmembrane transporter activity"/>
    <property type="evidence" value="ECO:0007669"/>
    <property type="project" value="InterPro"/>
</dbReference>
<feature type="transmembrane region" description="Helical" evidence="6">
    <location>
        <begin position="277"/>
        <end position="299"/>
    </location>
</feature>
<feature type="transmembrane region" description="Helical" evidence="6">
    <location>
        <begin position="154"/>
        <end position="173"/>
    </location>
</feature>
<evidence type="ECO:0000256" key="4">
    <source>
        <dbReference type="ARBA" id="ARBA00022989"/>
    </source>
</evidence>
<dbReference type="GO" id="GO:0005886">
    <property type="term" value="C:plasma membrane"/>
    <property type="evidence" value="ECO:0007669"/>
    <property type="project" value="UniProtKB-SubCell"/>
</dbReference>
<dbReference type="GeneID" id="54120653"/>